<reference evidence="2" key="2">
    <citation type="submission" date="2023-07" db="EMBL/GenBank/DDBJ databases">
        <title>Genome mining of underrepresented organisms for secondary metabolites.</title>
        <authorList>
            <person name="D'Agostino P.M."/>
        </authorList>
    </citation>
    <scope>NUCLEOTIDE SEQUENCE [LARGE SCALE GENOMIC DNA]</scope>
    <source>
        <strain evidence="2">WS4403</strain>
    </source>
</reference>
<keyword evidence="2" id="KW-1185">Reference proteome</keyword>
<gene>
    <name evidence="1" type="ORF">J2125_004036</name>
</gene>
<sequence length="97" mass="10861">MTRSDEEKLIDIMMGEAVLALINAGGAINNASLIKQLQTMAKMESDPVKYRACKRAIHEVIGNMPENRKRVTREIRDTDNVVHIFTNEGPADGSRKH</sequence>
<proteinExistence type="predicted"/>
<reference evidence="1 2" key="1">
    <citation type="submission" date="2021-03" db="EMBL/GenBank/DDBJ databases">
        <authorList>
            <person name="D'Agostino P."/>
            <person name="Huntemann M."/>
            <person name="Clum A."/>
            <person name="Spunde A."/>
            <person name="Palaniappan K."/>
            <person name="Ritter S."/>
            <person name="Mikhailova N."/>
            <person name="Chen I.-M."/>
            <person name="Stamatis D."/>
            <person name="Reddy T."/>
            <person name="O'Malley R."/>
            <person name="Daum C."/>
            <person name="Shapiro N."/>
            <person name="Ivanova N."/>
            <person name="Kyrpides N."/>
            <person name="Woyke T."/>
        </authorList>
    </citation>
    <scope>NUCLEOTIDE SEQUENCE [LARGE SCALE GENOMIC DNA]</scope>
    <source>
        <strain evidence="1 2">WS4403</strain>
    </source>
</reference>
<evidence type="ECO:0000313" key="2">
    <source>
        <dbReference type="Proteomes" id="UP001195624"/>
    </source>
</evidence>
<dbReference type="RefSeq" id="WP_017801764.1">
    <property type="nucleotide sequence ID" value="NZ_JAGGMQ010000001.1"/>
</dbReference>
<accession>A0ABS4PDY1</accession>
<protein>
    <submittedName>
        <fullName evidence="1">Uncharacterized protein</fullName>
    </submittedName>
</protein>
<dbReference type="Proteomes" id="UP001195624">
    <property type="component" value="Unassembled WGS sequence"/>
</dbReference>
<name>A0ABS4PDY1_9GAMM</name>
<evidence type="ECO:0000313" key="1">
    <source>
        <dbReference type="EMBL" id="MBP2170844.1"/>
    </source>
</evidence>
<comment type="caution">
    <text evidence="1">The sequence shown here is derived from an EMBL/GenBank/DDBJ whole genome shotgun (WGS) entry which is preliminary data.</text>
</comment>
<organism evidence="1 2">
    <name type="scientific">Winslowiella toletana</name>
    <dbReference type="NCBI Taxonomy" id="92490"/>
    <lineage>
        <taxon>Bacteria</taxon>
        <taxon>Pseudomonadati</taxon>
        <taxon>Pseudomonadota</taxon>
        <taxon>Gammaproteobacteria</taxon>
        <taxon>Enterobacterales</taxon>
        <taxon>Erwiniaceae</taxon>
        <taxon>Winslowiella</taxon>
    </lineage>
</organism>
<dbReference type="EMBL" id="JAGGMQ010000001">
    <property type="protein sequence ID" value="MBP2170844.1"/>
    <property type="molecule type" value="Genomic_DNA"/>
</dbReference>